<feature type="coiled-coil region" evidence="3">
    <location>
        <begin position="158"/>
        <end position="185"/>
    </location>
</feature>
<dbReference type="EMBL" id="JBHSXN010000001">
    <property type="protein sequence ID" value="MFC6951582.1"/>
    <property type="molecule type" value="Genomic_DNA"/>
</dbReference>
<dbReference type="PROSITE" id="PS50112">
    <property type="entry name" value="PAS"/>
    <property type="match status" value="1"/>
</dbReference>
<dbReference type="SUPFAM" id="SSF55785">
    <property type="entry name" value="PYP-like sensor domain (PAS domain)"/>
    <property type="match status" value="1"/>
</dbReference>
<feature type="domain" description="PAS" evidence="5">
    <location>
        <begin position="106"/>
        <end position="176"/>
    </location>
</feature>
<dbReference type="SUPFAM" id="SSF55781">
    <property type="entry name" value="GAF domain-like"/>
    <property type="match status" value="2"/>
</dbReference>
<dbReference type="PANTHER" id="PTHR34236">
    <property type="entry name" value="DIMETHYL SULFOXIDE REDUCTASE TRANSCRIPTIONAL ACTIVATOR"/>
    <property type="match status" value="1"/>
</dbReference>
<dbReference type="InterPro" id="IPR007050">
    <property type="entry name" value="HTH_bacterioopsin"/>
</dbReference>
<dbReference type="InterPro" id="IPR035965">
    <property type="entry name" value="PAS-like_dom_sf"/>
</dbReference>
<dbReference type="Gene3D" id="3.30.450.40">
    <property type="match status" value="2"/>
</dbReference>
<comment type="caution">
    <text evidence="6">The sequence shown here is derived from an EMBL/GenBank/DDBJ whole genome shotgun (WGS) entry which is preliminary data.</text>
</comment>
<dbReference type="Pfam" id="PF08448">
    <property type="entry name" value="PAS_4"/>
    <property type="match status" value="1"/>
</dbReference>
<name>A0ABD5VBY7_9EURY</name>
<dbReference type="SMART" id="SM00065">
    <property type="entry name" value="GAF"/>
    <property type="match status" value="2"/>
</dbReference>
<dbReference type="PANTHER" id="PTHR34236:SF1">
    <property type="entry name" value="DIMETHYL SULFOXIDE REDUCTASE TRANSCRIPTIONAL ACTIVATOR"/>
    <property type="match status" value="1"/>
</dbReference>
<dbReference type="InterPro" id="IPR029016">
    <property type="entry name" value="GAF-like_dom_sf"/>
</dbReference>
<dbReference type="Pfam" id="PF13185">
    <property type="entry name" value="GAF_2"/>
    <property type="match status" value="1"/>
</dbReference>
<keyword evidence="3" id="KW-0175">Coiled coil</keyword>
<dbReference type="InterPro" id="IPR003018">
    <property type="entry name" value="GAF"/>
</dbReference>
<dbReference type="Pfam" id="PF01590">
    <property type="entry name" value="GAF"/>
    <property type="match status" value="1"/>
</dbReference>
<dbReference type="CDD" id="cd00130">
    <property type="entry name" value="PAS"/>
    <property type="match status" value="1"/>
</dbReference>
<dbReference type="Proteomes" id="UP001596395">
    <property type="component" value="Unassembled WGS sequence"/>
</dbReference>
<dbReference type="InterPro" id="IPR031803">
    <property type="entry name" value="BAT_GAF/HTH-assoc"/>
</dbReference>
<evidence type="ECO:0000256" key="3">
    <source>
        <dbReference type="SAM" id="Coils"/>
    </source>
</evidence>
<organism evidence="6 7">
    <name type="scientific">Halorubellus litoreus</name>
    <dbReference type="NCBI Taxonomy" id="755308"/>
    <lineage>
        <taxon>Archaea</taxon>
        <taxon>Methanobacteriati</taxon>
        <taxon>Methanobacteriota</taxon>
        <taxon>Stenosarchaea group</taxon>
        <taxon>Halobacteria</taxon>
        <taxon>Halobacteriales</taxon>
        <taxon>Halorubellaceae</taxon>
        <taxon>Halorubellus</taxon>
    </lineage>
</organism>
<evidence type="ECO:0000256" key="2">
    <source>
        <dbReference type="ARBA" id="ARBA00023163"/>
    </source>
</evidence>
<evidence type="ECO:0000259" key="5">
    <source>
        <dbReference type="PROSITE" id="PS50112"/>
    </source>
</evidence>
<feature type="region of interest" description="Disordered" evidence="4">
    <location>
        <begin position="68"/>
        <end position="100"/>
    </location>
</feature>
<dbReference type="AlphaFoldDB" id="A0ABD5VBY7"/>
<proteinExistence type="predicted"/>
<keyword evidence="1" id="KW-0805">Transcription regulation</keyword>
<dbReference type="InterPro" id="IPR000014">
    <property type="entry name" value="PAS"/>
</dbReference>
<dbReference type="Gene3D" id="3.30.450.20">
    <property type="entry name" value="PAS domain"/>
    <property type="match status" value="1"/>
</dbReference>
<evidence type="ECO:0000256" key="1">
    <source>
        <dbReference type="ARBA" id="ARBA00023015"/>
    </source>
</evidence>
<dbReference type="Pfam" id="PF04967">
    <property type="entry name" value="HTH_10"/>
    <property type="match status" value="1"/>
</dbReference>
<reference evidence="6 7" key="1">
    <citation type="journal article" date="2019" name="Int. J. Syst. Evol. Microbiol.">
        <title>The Global Catalogue of Microorganisms (GCM) 10K type strain sequencing project: providing services to taxonomists for standard genome sequencing and annotation.</title>
        <authorList>
            <consortium name="The Broad Institute Genomics Platform"/>
            <consortium name="The Broad Institute Genome Sequencing Center for Infectious Disease"/>
            <person name="Wu L."/>
            <person name="Ma J."/>
        </authorList>
    </citation>
    <scope>NUCLEOTIDE SEQUENCE [LARGE SCALE GENOMIC DNA]</scope>
    <source>
        <strain evidence="6 7">GX26</strain>
    </source>
</reference>
<dbReference type="RefSeq" id="WP_336348609.1">
    <property type="nucleotide sequence ID" value="NZ_JAZAQL010000001.1"/>
</dbReference>
<dbReference type="SMART" id="SM00091">
    <property type="entry name" value="PAS"/>
    <property type="match status" value="1"/>
</dbReference>
<sequence>MTNATLSDALCETVSVFDPGVPQTTAEVTDALDVGRRSTYTRLQRLVESGHLETKKVGANARVWWQPPDTATPCDASAPATDASGETDDRNGTAPTVGAPADRDRAVDRYETILETVDEGIYVVDEAGTFTHANEAYAEMIGVPREDIIGTDVASVVNDRTADRAKRLEAELVAADRSTAVLETELECPDGETWVGEATFALMDVNGGYERIGAVRDVTERRERERELEVRMQQQSIVADLGQRALASESLDDLLRDATKVVAETLGTDYCKVLELDDAGDSLRLREGVGWDDGVVGTATVSAVENASQAAHTLSTERPVVVEDLDAHEAISGPELLTSHDVASGISTVLGPYDDPWGILGTHATDRREFTEHDVTFVQSIANTLASAIERAEYETELVRNRKDVDALNALHEVVAEVTDAVVDQSTRDAIEAAVCEHLAAADSYAFAWFGDADGASQTVNVRASAGVDDYLDAVTITVDPDDERSDGPTGRAFRTETVHISRDIRSDSRHEPWRDATDEAGFRSSAAIPVVHEDATYGVLNVYSERPYAFGEREREVLGRLGEIVGHAIAATERKRALMSDDVVELEFQIRDFVPADEWAAPADASVVFEGVVPMDDDEFLLYGRGMPGTHEAIAALADGYSNESSLTVRERTESVVFELRVANPPVLSAVAAVGGDVAEAVLEDGDLRLTLHLSPSVDARRVIDEVEAVHPDVQMLRHVQVTRSREDVTAVSRVLETELTDRQQHALEAAYYAGYFEWPRDANAEAVAGSLGIAPPTFHQHLRKAEKGVFDVLFS</sequence>
<accession>A0ABD5VBY7</accession>
<dbReference type="InterPro" id="IPR013656">
    <property type="entry name" value="PAS_4"/>
</dbReference>
<protein>
    <submittedName>
        <fullName evidence="6">GAF domain-containing protein</fullName>
    </submittedName>
</protein>
<evidence type="ECO:0000313" key="6">
    <source>
        <dbReference type="EMBL" id="MFC6951582.1"/>
    </source>
</evidence>
<evidence type="ECO:0000256" key="4">
    <source>
        <dbReference type="SAM" id="MobiDB-lite"/>
    </source>
</evidence>
<keyword evidence="7" id="KW-1185">Reference proteome</keyword>
<dbReference type="NCBIfam" id="TIGR00229">
    <property type="entry name" value="sensory_box"/>
    <property type="match status" value="1"/>
</dbReference>
<dbReference type="Pfam" id="PF15915">
    <property type="entry name" value="BAT"/>
    <property type="match status" value="1"/>
</dbReference>
<keyword evidence="2" id="KW-0804">Transcription</keyword>
<evidence type="ECO:0000313" key="7">
    <source>
        <dbReference type="Proteomes" id="UP001596395"/>
    </source>
</evidence>
<gene>
    <name evidence="6" type="ORF">ACFQGB_01780</name>
</gene>